<feature type="compositionally biased region" description="Acidic residues" evidence="1">
    <location>
        <begin position="29"/>
        <end position="42"/>
    </location>
</feature>
<dbReference type="Ensembl" id="ENSPLOT00000021522.1">
    <property type="protein sequence ID" value="ENSPLOP00000019451.1"/>
    <property type="gene ID" value="ENSPLOG00000014258.1"/>
</dbReference>
<evidence type="ECO:0000313" key="3">
    <source>
        <dbReference type="Proteomes" id="UP000694399"/>
    </source>
</evidence>
<reference evidence="2" key="2">
    <citation type="submission" date="2025-08" db="UniProtKB">
        <authorList>
            <consortium name="Ensembl"/>
        </authorList>
    </citation>
    <scope>IDENTIFICATION</scope>
</reference>
<evidence type="ECO:0000313" key="2">
    <source>
        <dbReference type="Ensembl" id="ENSPLOP00000019451.1"/>
    </source>
</evidence>
<feature type="compositionally biased region" description="Polar residues" evidence="1">
    <location>
        <begin position="9"/>
        <end position="28"/>
    </location>
</feature>
<protein>
    <submittedName>
        <fullName evidence="2">Uncharacterized protein</fullName>
    </submittedName>
</protein>
<dbReference type="AlphaFoldDB" id="A0A8C8XJW4"/>
<feature type="compositionally biased region" description="Low complexity" evidence="1">
    <location>
        <begin position="43"/>
        <end position="58"/>
    </location>
</feature>
<reference evidence="2" key="1">
    <citation type="journal article" date="2019" name="bioRxiv">
        <title>Long live the king: chromosome-level assembly of the lion (Panthera leo) using linked-read, Hi-C, and long read data.</title>
        <authorList>
            <person name="Armstrong E.E."/>
            <person name="Taylor R.W."/>
            <person name="Miller D.E."/>
            <person name="Kaelin C."/>
            <person name="Barsh G."/>
            <person name="Hadly E.A."/>
            <person name="Petrov D."/>
        </authorList>
    </citation>
    <scope>NUCLEOTIDE SEQUENCE [LARGE SCALE GENOMIC DNA]</scope>
</reference>
<feature type="region of interest" description="Disordered" evidence="1">
    <location>
        <begin position="1"/>
        <end position="66"/>
    </location>
</feature>
<organism evidence="2 3">
    <name type="scientific">Panthera leo</name>
    <name type="common">Lion</name>
    <dbReference type="NCBI Taxonomy" id="9689"/>
    <lineage>
        <taxon>Eukaryota</taxon>
        <taxon>Metazoa</taxon>
        <taxon>Chordata</taxon>
        <taxon>Craniata</taxon>
        <taxon>Vertebrata</taxon>
        <taxon>Euteleostomi</taxon>
        <taxon>Mammalia</taxon>
        <taxon>Eutheria</taxon>
        <taxon>Laurasiatheria</taxon>
        <taxon>Carnivora</taxon>
        <taxon>Feliformia</taxon>
        <taxon>Felidae</taxon>
        <taxon>Pantherinae</taxon>
        <taxon>Panthera</taxon>
    </lineage>
</organism>
<evidence type="ECO:0000256" key="1">
    <source>
        <dbReference type="SAM" id="MobiDB-lite"/>
    </source>
</evidence>
<dbReference type="Proteomes" id="UP000694399">
    <property type="component" value="Chromosome D3"/>
</dbReference>
<proteinExistence type="predicted"/>
<reference evidence="2" key="3">
    <citation type="submission" date="2025-09" db="UniProtKB">
        <authorList>
            <consortium name="Ensembl"/>
        </authorList>
    </citation>
    <scope>IDENTIFICATION</scope>
</reference>
<dbReference type="OMA" id="NQMSIRA"/>
<dbReference type="GeneTree" id="ENSGT00900000143336"/>
<accession>A0A8C8XJW4</accession>
<name>A0A8C8XJW4_PANLE</name>
<sequence>MPGEATETFPATEQELLQPQAETGSGTESDSDESVPELEEQDSTQSLSSLSSQNQMSSRAQLQIPT</sequence>
<keyword evidence="3" id="KW-1185">Reference proteome</keyword>